<accession>A0ABV2SLH5</accession>
<dbReference type="PROSITE" id="PS50055">
    <property type="entry name" value="TYR_PHOSPHATASE_PTP"/>
    <property type="match status" value="1"/>
</dbReference>
<evidence type="ECO:0000259" key="2">
    <source>
        <dbReference type="PROSITE" id="PS50055"/>
    </source>
</evidence>
<dbReference type="PANTHER" id="PTHR19134:SF449">
    <property type="entry name" value="TYROSINE-PROTEIN PHOSPHATASE 1"/>
    <property type="match status" value="1"/>
</dbReference>
<feature type="compositionally biased region" description="Basic and acidic residues" evidence="1">
    <location>
        <begin position="363"/>
        <end position="374"/>
    </location>
</feature>
<name>A0ABV2SLH5_9GAMM</name>
<keyword evidence="5" id="KW-1185">Reference proteome</keyword>
<comment type="caution">
    <text evidence="4">The sequence shown here is derived from an EMBL/GenBank/DDBJ whole genome shotgun (WGS) entry which is preliminary data.</text>
</comment>
<protein>
    <submittedName>
        <fullName evidence="4">Protein tyrosine phosphatase</fullName>
    </submittedName>
</protein>
<evidence type="ECO:0000313" key="4">
    <source>
        <dbReference type="EMBL" id="MET4758618.1"/>
    </source>
</evidence>
<feature type="region of interest" description="Disordered" evidence="1">
    <location>
        <begin position="344"/>
        <end position="374"/>
    </location>
</feature>
<dbReference type="Proteomes" id="UP001549366">
    <property type="component" value="Unassembled WGS sequence"/>
</dbReference>
<reference evidence="4 5" key="1">
    <citation type="submission" date="2024-06" db="EMBL/GenBank/DDBJ databases">
        <title>Genomic Encyclopedia of Type Strains, Phase V (KMG-V): Genome sequencing to study the core and pangenomes of soil and plant-associated prokaryotes.</title>
        <authorList>
            <person name="Whitman W."/>
        </authorList>
    </citation>
    <scope>NUCLEOTIDE SEQUENCE [LARGE SCALE GENOMIC DNA]</scope>
    <source>
        <strain evidence="4 5">NE40</strain>
    </source>
</reference>
<dbReference type="Pfam" id="PF00102">
    <property type="entry name" value="Y_phosphatase"/>
    <property type="match status" value="1"/>
</dbReference>
<organism evidence="4 5">
    <name type="scientific">Endozoicomonas lisbonensis</name>
    <dbReference type="NCBI Taxonomy" id="3120522"/>
    <lineage>
        <taxon>Bacteria</taxon>
        <taxon>Pseudomonadati</taxon>
        <taxon>Pseudomonadota</taxon>
        <taxon>Gammaproteobacteria</taxon>
        <taxon>Oceanospirillales</taxon>
        <taxon>Endozoicomonadaceae</taxon>
        <taxon>Endozoicomonas</taxon>
    </lineage>
</organism>
<feature type="domain" description="Tyrosine-protein phosphatase" evidence="2">
    <location>
        <begin position="1038"/>
        <end position="1296"/>
    </location>
</feature>
<dbReference type="InterPro" id="IPR000242">
    <property type="entry name" value="PTP_cat"/>
</dbReference>
<gene>
    <name evidence="4" type="ORF">V5J35_003810</name>
</gene>
<dbReference type="InterPro" id="IPR050348">
    <property type="entry name" value="Protein-Tyr_Phosphatase"/>
</dbReference>
<dbReference type="Gene3D" id="3.90.190.10">
    <property type="entry name" value="Protein tyrosine phosphatase superfamily"/>
    <property type="match status" value="1"/>
</dbReference>
<feature type="region of interest" description="Disordered" evidence="1">
    <location>
        <begin position="1"/>
        <end position="58"/>
    </location>
</feature>
<dbReference type="InterPro" id="IPR029021">
    <property type="entry name" value="Prot-tyrosine_phosphatase-like"/>
</dbReference>
<evidence type="ECO:0000259" key="3">
    <source>
        <dbReference type="PROSITE" id="PS50056"/>
    </source>
</evidence>
<evidence type="ECO:0000313" key="5">
    <source>
        <dbReference type="Proteomes" id="UP001549366"/>
    </source>
</evidence>
<dbReference type="RefSeq" id="WP_354016475.1">
    <property type="nucleotide sequence ID" value="NZ_JBEWTB010000002.1"/>
</dbReference>
<feature type="domain" description="Tyrosine specific protein phosphatases" evidence="3">
    <location>
        <begin position="1205"/>
        <end position="1261"/>
    </location>
</feature>
<dbReference type="SMART" id="SM00194">
    <property type="entry name" value="PTPc"/>
    <property type="match status" value="1"/>
</dbReference>
<dbReference type="EMBL" id="JBEWTB010000002">
    <property type="protein sequence ID" value="MET4758618.1"/>
    <property type="molecule type" value="Genomic_DNA"/>
</dbReference>
<dbReference type="PROSITE" id="PS50056">
    <property type="entry name" value="TYR_PHOSPHATASE_2"/>
    <property type="match status" value="1"/>
</dbReference>
<dbReference type="PANTHER" id="PTHR19134">
    <property type="entry name" value="RECEPTOR-TYPE TYROSINE-PROTEIN PHOSPHATASE"/>
    <property type="match status" value="1"/>
</dbReference>
<sequence length="1305" mass="148697">MDAHISSNPLINKPYNIKRPHPTEEAAGETCDGQPSSKKLPESPTHNTEFDSPDLTGDQRGAAFKRLKVIRIPDPEKYLKSPDMLHPDYIGTAAPKELQKHIKHVRKGQRGKQDGGLIYWEYLKAQQTALKALGEEVAKHPSEIIFTMERGGTFLYDCLETYIPEKGRPKAVISTAKLEENTWAATMEYLLRQIQEAYDQGYRRIGLVEVSVTGGQMLYILRHLSEYTEKLERAGAKLETSTELHLYVMQQTIVTSPEFVNSQRKKQETIVSNNSFIHFHSVKTPFLHGEDVDKYLEYGENQTVPVNVIHSEKGLLQLYSDEGPRGTLRNLMAGRYQALESLSEKTVSIKPEDTPDSTTSSEKASRDSQSRMEKLKDVTAQKRLPNFINYPPQPCKIVKKTSETEVLPAQNKQPHNQTPFEQLNVVRITNPEIFIAQPEALTPDFLESPDLEPDEVCRRIELIRKGHRHREGAGIIYWKYLQQQQDALRQMGEKISRAPCEVILTMERGGTLLYDFLEPYIPASARPKIMISTAKPEPKSTSAHIKALIGEATKAYQAGYKKLGIVEVSISGNQLLSITRTLANSFNDVRDPNVELHFYIFKQTLSEREDISKLYGPKQEKVFAESSRMHLHMVKVPYLIGEDVKSQQEYDQELSYPINVIHPKLGFIQLFGSGGTRETLKQLVHGQYSSLDQLDPASLQEMTTTIDMTTTTDKASSLSARKLYQLVLDSHWDGIPTEIEKQSTQYHEYRELQRKMTLLKNWLEKHTEEVHKEYGKLPFHEHKQRFSQYMKKLGSKLNPDSLPPMLSQFYVLRYFHGCTTEQFFSREWKRIKDVLPDIEEQTDLLAKTTQCVGEDQEAGTKQLEWNSCGEVEIVRESYRKIITESTPDRKNANILNFINNKLMKFIDTLCENIIIQHPDIHETGDYQKAVGVTRQILNTAATAIESTVSKKGKRVIRELDQKLSNCLVVLSKTSSEEETAKSLQAIKYDKQNHKKLKEKLSGHKKAKQIQSTQNLPFKEKIKQLAKALGITEKNSLQKIQSKIPVDSKQSELRTDTLVSVADESKKSLKLSAHRIIYDNRQAGIAMKGPVPKEMPAVLRMAEQENVGLFLDLIHDEDRHSDKGFYRFHWAQISDDKPLILDGGYQIRKLGQKIVKFHRLTNPEFAEKEAPEVTVRTFSVSGPNGERVVRQISCPFWPDHKGMPPELLTELIALVTEEKAACEGKQIVVNCLAGLGRTGTFFAAENMAHKLLAGEVTENNLDEMVIDTIMQGKLCRHWEFIQTPTQVRSVRETARHMLQSTSTVRE</sequence>
<proteinExistence type="predicted"/>
<dbReference type="SUPFAM" id="SSF52799">
    <property type="entry name" value="(Phosphotyrosine protein) phosphatases II"/>
    <property type="match status" value="1"/>
</dbReference>
<evidence type="ECO:0000256" key="1">
    <source>
        <dbReference type="SAM" id="MobiDB-lite"/>
    </source>
</evidence>
<dbReference type="SMART" id="SM00404">
    <property type="entry name" value="PTPc_motif"/>
    <property type="match status" value="1"/>
</dbReference>
<dbReference type="InterPro" id="IPR000387">
    <property type="entry name" value="Tyr_Pase_dom"/>
</dbReference>
<dbReference type="InterPro" id="IPR003595">
    <property type="entry name" value="Tyr_Pase_cat"/>
</dbReference>
<feature type="compositionally biased region" description="Polar residues" evidence="1">
    <location>
        <begin position="1"/>
        <end position="10"/>
    </location>
</feature>